<protein>
    <recommendedName>
        <fullName evidence="3">Dot/Icm T4SS effector</fullName>
    </recommendedName>
</protein>
<name>A0A0W0ZGJ8_9GAMM</name>
<keyword evidence="2" id="KW-1185">Reference proteome</keyword>
<sequence>MEQRIEIPREKVLVVSIDFDGCLGSHLFVERYQKLLQQYKTPENIPPDEYEKAVVEANQVLFDSVKKGADGYDKVVIMVGSNRTSAEKDQDDGPKNKNGSAFRAIEHFANALRKNITPPVEINKRVVFDSVLGQKPGYNFDLKEKQTLEDDVRQPYLMSGDMKFRLAYFQIHDVCASHPNSDVTYVHADDRDDIVRVSANTYANQETAGMLPTNLKKASFLHYEEYNPIAELIGIQRDLSIRISNKTPSDDYYIRNTKERIKSAVEIILADMSLLVDLTKEQQLDEKTQPEIEKAKKILQNMPLMTQLDQIETIEELSSFCKEINGVMANNVRNITLPQELSEPYDAQKKILYAQRITEFGTFERQIGSDGYTIPQKQYDSLIKTCCQDDYPKSSDPLKILQQITSESRCYEFDQLAEKLKGALVHEKHGNKWRDLISNQYKEINFKDLDAKTIAIMQLSNMVYTLRQHVASGDMNYQEAIEELKPSIEKAINKAQNKTFFGWLGITQSNVAKQLTTFKKDFLEFKERIHQIIPHETEKDERDDREIKLP</sequence>
<dbReference type="AlphaFoldDB" id="A0A0W0ZGJ8"/>
<dbReference type="OrthoDB" id="5653025at2"/>
<dbReference type="RefSeq" id="WP_058510410.1">
    <property type="nucleotide sequence ID" value="NZ_LNYY01000019.1"/>
</dbReference>
<organism evidence="1 2">
    <name type="scientific">Legionella steelei</name>
    <dbReference type="NCBI Taxonomy" id="947033"/>
    <lineage>
        <taxon>Bacteria</taxon>
        <taxon>Pseudomonadati</taxon>
        <taxon>Pseudomonadota</taxon>
        <taxon>Gammaproteobacteria</taxon>
        <taxon>Legionellales</taxon>
        <taxon>Legionellaceae</taxon>
        <taxon>Legionella</taxon>
    </lineage>
</organism>
<comment type="caution">
    <text evidence="1">The sequence shown here is derived from an EMBL/GenBank/DDBJ whole genome shotgun (WGS) entry which is preliminary data.</text>
</comment>
<accession>A0A0W0ZGJ8</accession>
<reference evidence="1 2" key="1">
    <citation type="submission" date="2015-11" db="EMBL/GenBank/DDBJ databases">
        <title>Genomic analysis of 38 Legionella species identifies large and diverse effector repertoires.</title>
        <authorList>
            <person name="Burstein D."/>
            <person name="Amaro F."/>
            <person name="Zusman T."/>
            <person name="Lifshitz Z."/>
            <person name="Cohen O."/>
            <person name="Gilbert J.A."/>
            <person name="Pupko T."/>
            <person name="Shuman H.A."/>
            <person name="Segal G."/>
        </authorList>
    </citation>
    <scope>NUCLEOTIDE SEQUENCE [LARGE SCALE GENOMIC DNA]</scope>
    <source>
        <strain evidence="1 2">IMVS3376</strain>
    </source>
</reference>
<dbReference type="EMBL" id="LNYY01000019">
    <property type="protein sequence ID" value="KTD68303.1"/>
    <property type="molecule type" value="Genomic_DNA"/>
</dbReference>
<dbReference type="Proteomes" id="UP000054926">
    <property type="component" value="Unassembled WGS sequence"/>
</dbReference>
<evidence type="ECO:0000313" key="2">
    <source>
        <dbReference type="Proteomes" id="UP000054926"/>
    </source>
</evidence>
<gene>
    <name evidence="1" type="ORF">Lste_1461</name>
</gene>
<dbReference type="PATRIC" id="fig|947033.5.peg.1553"/>
<proteinExistence type="predicted"/>
<evidence type="ECO:0000313" key="1">
    <source>
        <dbReference type="EMBL" id="KTD68303.1"/>
    </source>
</evidence>
<evidence type="ECO:0008006" key="3">
    <source>
        <dbReference type="Google" id="ProtNLM"/>
    </source>
</evidence>
<dbReference type="STRING" id="947033.Lste_1461"/>